<dbReference type="EMBL" id="QROT01000006">
    <property type="protein sequence ID" value="RHL44575.1"/>
    <property type="molecule type" value="Genomic_DNA"/>
</dbReference>
<proteinExistence type="predicted"/>
<dbReference type="AlphaFoldDB" id="A0A413RY02"/>
<evidence type="ECO:0000313" key="2">
    <source>
        <dbReference type="EMBL" id="RHL44575.1"/>
    </source>
</evidence>
<evidence type="ECO:0000313" key="3">
    <source>
        <dbReference type="Proteomes" id="UP000283314"/>
    </source>
</evidence>
<evidence type="ECO:0000313" key="4">
    <source>
        <dbReference type="Proteomes" id="UP000284598"/>
    </source>
</evidence>
<protein>
    <recommendedName>
        <fullName evidence="5">Transposase (putative) YhgA-like domain-containing protein</fullName>
    </recommendedName>
</protein>
<accession>A0A413RY02</accession>
<dbReference type="Proteomes" id="UP000283314">
    <property type="component" value="Unassembled WGS sequence"/>
</dbReference>
<organism evidence="1 4">
    <name type="scientific">Eubacterium ventriosum</name>
    <dbReference type="NCBI Taxonomy" id="39496"/>
    <lineage>
        <taxon>Bacteria</taxon>
        <taxon>Bacillati</taxon>
        <taxon>Bacillota</taxon>
        <taxon>Clostridia</taxon>
        <taxon>Eubacteriales</taxon>
        <taxon>Eubacteriaceae</taxon>
        <taxon>Eubacterium</taxon>
    </lineage>
</organism>
<dbReference type="EMBL" id="QSFO01000010">
    <property type="protein sequence ID" value="RHA53465.1"/>
    <property type="molecule type" value="Genomic_DNA"/>
</dbReference>
<dbReference type="Proteomes" id="UP000284598">
    <property type="component" value="Unassembled WGS sequence"/>
</dbReference>
<evidence type="ECO:0000313" key="1">
    <source>
        <dbReference type="EMBL" id="RHA53465.1"/>
    </source>
</evidence>
<gene>
    <name evidence="2" type="ORF">DW018_08630</name>
    <name evidence="1" type="ORF">DW929_09045</name>
</gene>
<dbReference type="RefSeq" id="WP_117901170.1">
    <property type="nucleotide sequence ID" value="NZ_CABJDQ010000006.1"/>
</dbReference>
<evidence type="ECO:0008006" key="5">
    <source>
        <dbReference type="Google" id="ProtNLM"/>
    </source>
</evidence>
<dbReference type="GeneID" id="66467308"/>
<reference evidence="3 4" key="1">
    <citation type="submission" date="2018-08" db="EMBL/GenBank/DDBJ databases">
        <title>A genome reference for cultivated species of the human gut microbiota.</title>
        <authorList>
            <person name="Zou Y."/>
            <person name="Xue W."/>
            <person name="Luo G."/>
        </authorList>
    </citation>
    <scope>NUCLEOTIDE SEQUENCE [LARGE SCALE GENOMIC DNA]</scope>
    <source>
        <strain evidence="2 3">AF37-4</strain>
        <strain evidence="1 4">AM43-2</strain>
    </source>
</reference>
<name>A0A413RY02_9FIRM</name>
<sequence length="316" mass="37491">MEGNKKHKDRVFRKLFGYEKYKGNLLELYNALNDSNYTNPDDLEINTLDDVFYMNMKNDVSCIIDWNMVIYEHQSTWSYNMPLRGYRYSAELYNDYIVRNNLDVFRRKLIKIPTPQYYVFYNGNEKRPDREVLKLSDAFMVPCKDGEFEWTATVLNINAGHNEELMSKCSILREYAIMVSKIKEFLAEPLELKDAIKKAIDYCLDNNVLKEFLQDHRSEVEDMLWREYNEEETMAHWKEDFYEEGEQHGLEVGRVNGEKIKLIKQICKKLAKNKSIEEIADDLEEDVSTIEKIYNVAGEFAPEYDIDSIMEVLEKE</sequence>
<comment type="caution">
    <text evidence="1">The sequence shown here is derived from an EMBL/GenBank/DDBJ whole genome shotgun (WGS) entry which is preliminary data.</text>
</comment>